<evidence type="ECO:0000313" key="9">
    <source>
        <dbReference type="EnsemblPlants" id="Kaladp0071s0007.1.v1.1"/>
    </source>
</evidence>
<evidence type="ECO:0000259" key="8">
    <source>
        <dbReference type="PROSITE" id="PS51473"/>
    </source>
</evidence>
<dbReference type="Pfam" id="PF01657">
    <property type="entry name" value="Stress-antifung"/>
    <property type="match status" value="1"/>
</dbReference>
<evidence type="ECO:0000256" key="4">
    <source>
        <dbReference type="ARBA" id="ARBA00022737"/>
    </source>
</evidence>
<feature type="chain" id="PRO_5029757899" description="Gnk2-homologous domain-containing protein" evidence="7">
    <location>
        <begin position="24"/>
        <end position="280"/>
    </location>
</feature>
<dbReference type="EnsemblPlants" id="Kaladp0071s0007.1.v1.1">
    <property type="protein sequence ID" value="Kaladp0071s0007.1.v1.1"/>
    <property type="gene ID" value="Kaladp0071s0007.v1.1"/>
</dbReference>
<evidence type="ECO:0000256" key="5">
    <source>
        <dbReference type="ARBA" id="ARBA00023180"/>
    </source>
</evidence>
<dbReference type="OMA" id="MADCRIC"/>
<dbReference type="CDD" id="cd23509">
    <property type="entry name" value="Gnk2-like"/>
    <property type="match status" value="1"/>
</dbReference>
<evidence type="ECO:0000256" key="2">
    <source>
        <dbReference type="ARBA" id="ARBA00022525"/>
    </source>
</evidence>
<dbReference type="InterPro" id="IPR050581">
    <property type="entry name" value="CRR_secretory_protein"/>
</dbReference>
<evidence type="ECO:0000256" key="7">
    <source>
        <dbReference type="SAM" id="SignalP"/>
    </source>
</evidence>
<dbReference type="InterPro" id="IPR038408">
    <property type="entry name" value="GNK2_sf"/>
</dbReference>
<organism evidence="9 10">
    <name type="scientific">Kalanchoe fedtschenkoi</name>
    <name type="common">Lavender scallops</name>
    <name type="synonym">South American air plant</name>
    <dbReference type="NCBI Taxonomy" id="63787"/>
    <lineage>
        <taxon>Eukaryota</taxon>
        <taxon>Viridiplantae</taxon>
        <taxon>Streptophyta</taxon>
        <taxon>Embryophyta</taxon>
        <taxon>Tracheophyta</taxon>
        <taxon>Spermatophyta</taxon>
        <taxon>Magnoliopsida</taxon>
        <taxon>eudicotyledons</taxon>
        <taxon>Gunneridae</taxon>
        <taxon>Pentapetalae</taxon>
        <taxon>Saxifragales</taxon>
        <taxon>Crassulaceae</taxon>
        <taxon>Kalanchoe</taxon>
    </lineage>
</organism>
<sequence>MASIRNLVLSVSVLLSIANFSNCNTVVFDDGGYSCDPRPDDATSADFKTNLNSLLSALEEKAPDNHGFYAAAAGKNPDRLYGLVQCRGDVSAPDCATCVKDSVTWATRRCNNSNEAAVWLDRCYLRYSDGNFLGQGNGSRIALNPTNATDGPLVAAIGRNYMRVLAADALNQPYLFEAGSVDVGVMGKRYGLVQCNRDLSMADCRICTATLLEFYFVGNWNPSSYRLLSYGCRAWYDIYKFYSDYALPSDPGNVIKTGPDQTSVQFVNFIGLHYETVKTE</sequence>
<dbReference type="FunFam" id="3.30.430.20:FF:000009">
    <property type="entry name" value="Cysteine-rich receptor-like protein kinase 28"/>
    <property type="match status" value="1"/>
</dbReference>
<dbReference type="PANTHER" id="PTHR32411">
    <property type="entry name" value="CYSTEINE-RICH REPEAT SECRETORY PROTEIN 38-RELATED"/>
    <property type="match status" value="1"/>
</dbReference>
<reference evidence="9" key="1">
    <citation type="submission" date="2021-01" db="UniProtKB">
        <authorList>
            <consortium name="EnsemblPlants"/>
        </authorList>
    </citation>
    <scope>IDENTIFICATION</scope>
</reference>
<name>A0A7N0ULG6_KALFE</name>
<evidence type="ECO:0000256" key="6">
    <source>
        <dbReference type="ARBA" id="ARBA00038515"/>
    </source>
</evidence>
<dbReference type="Gramene" id="Kaladp0071s0007.1.v1.1">
    <property type="protein sequence ID" value="Kaladp0071s0007.1.v1.1"/>
    <property type="gene ID" value="Kaladp0071s0007.v1.1"/>
</dbReference>
<protein>
    <recommendedName>
        <fullName evidence="8">Gnk2-homologous domain-containing protein</fullName>
    </recommendedName>
</protein>
<comment type="similarity">
    <text evidence="6">Belongs to the cysteine-rich repeat secretory protein family.</text>
</comment>
<feature type="signal peptide" evidence="7">
    <location>
        <begin position="1"/>
        <end position="23"/>
    </location>
</feature>
<dbReference type="PANTHER" id="PTHR32411:SF51">
    <property type="entry name" value="GNK2-HOMOLOGOUS DOMAIN-CONTAINING PROTEIN"/>
    <property type="match status" value="1"/>
</dbReference>
<dbReference type="Proteomes" id="UP000594263">
    <property type="component" value="Unplaced"/>
</dbReference>
<evidence type="ECO:0000256" key="3">
    <source>
        <dbReference type="ARBA" id="ARBA00022729"/>
    </source>
</evidence>
<keyword evidence="3 7" id="KW-0732">Signal</keyword>
<feature type="domain" description="Gnk2-homologous" evidence="8">
    <location>
        <begin position="136"/>
        <end position="241"/>
    </location>
</feature>
<dbReference type="GO" id="GO:0005576">
    <property type="term" value="C:extracellular region"/>
    <property type="evidence" value="ECO:0007669"/>
    <property type="project" value="UniProtKB-SubCell"/>
</dbReference>
<dbReference type="InterPro" id="IPR002902">
    <property type="entry name" value="GNK2"/>
</dbReference>
<proteinExistence type="inferred from homology"/>
<dbReference type="Gene3D" id="3.30.430.20">
    <property type="entry name" value="Gnk2 domain, C-X8-C-X2-C motif"/>
    <property type="match status" value="2"/>
</dbReference>
<keyword evidence="5" id="KW-0325">Glycoprotein</keyword>
<feature type="domain" description="Gnk2-homologous" evidence="8">
    <location>
        <begin position="29"/>
        <end position="132"/>
    </location>
</feature>
<evidence type="ECO:0000313" key="10">
    <source>
        <dbReference type="Proteomes" id="UP000594263"/>
    </source>
</evidence>
<keyword evidence="10" id="KW-1185">Reference proteome</keyword>
<evidence type="ECO:0000256" key="1">
    <source>
        <dbReference type="ARBA" id="ARBA00004613"/>
    </source>
</evidence>
<dbReference type="PROSITE" id="PS51473">
    <property type="entry name" value="GNK2"/>
    <property type="match status" value="2"/>
</dbReference>
<dbReference type="AlphaFoldDB" id="A0A7N0ULG6"/>
<comment type="subcellular location">
    <subcellularLocation>
        <location evidence="1">Secreted</location>
    </subcellularLocation>
</comment>
<keyword evidence="2" id="KW-0964">Secreted</keyword>
<accession>A0A7N0ULG6</accession>
<keyword evidence="4" id="KW-0677">Repeat</keyword>